<dbReference type="AlphaFoldDB" id="A0A0K2TE90"/>
<reference evidence="2" key="1">
    <citation type="submission" date="2014-05" db="EMBL/GenBank/DDBJ databases">
        <authorList>
            <person name="Chronopoulou M."/>
        </authorList>
    </citation>
    <scope>NUCLEOTIDE SEQUENCE</scope>
    <source>
        <tissue evidence="2">Whole organism</tissue>
    </source>
</reference>
<evidence type="ECO:0000313" key="2">
    <source>
        <dbReference type="EMBL" id="CDW23781.1"/>
    </source>
</evidence>
<sequence>MPPPHPTSSIRVTPGRNPPEFSTIHGTRSRFMDFRGAHLGPHQSMERNFSTSFGFTVEDIKRRVSRDLGIISPLPNNGYSP</sequence>
<proteinExistence type="predicted"/>
<evidence type="ECO:0000256" key="1">
    <source>
        <dbReference type="SAM" id="MobiDB-lite"/>
    </source>
</evidence>
<dbReference type="EMBL" id="HACA01006420">
    <property type="protein sequence ID" value="CDW23781.1"/>
    <property type="molecule type" value="Transcribed_RNA"/>
</dbReference>
<protein>
    <submittedName>
        <fullName evidence="2">Uncharacterized protein</fullName>
    </submittedName>
</protein>
<feature type="region of interest" description="Disordered" evidence="1">
    <location>
        <begin position="1"/>
        <end position="25"/>
    </location>
</feature>
<accession>A0A0K2TE90</accession>
<organism evidence="2">
    <name type="scientific">Lepeophtheirus salmonis</name>
    <name type="common">Salmon louse</name>
    <name type="synonym">Caligus salmonis</name>
    <dbReference type="NCBI Taxonomy" id="72036"/>
    <lineage>
        <taxon>Eukaryota</taxon>
        <taxon>Metazoa</taxon>
        <taxon>Ecdysozoa</taxon>
        <taxon>Arthropoda</taxon>
        <taxon>Crustacea</taxon>
        <taxon>Multicrustacea</taxon>
        <taxon>Hexanauplia</taxon>
        <taxon>Copepoda</taxon>
        <taxon>Siphonostomatoida</taxon>
        <taxon>Caligidae</taxon>
        <taxon>Lepeophtheirus</taxon>
    </lineage>
</organism>
<name>A0A0K2TE90_LEPSM</name>